<dbReference type="InterPro" id="IPR050482">
    <property type="entry name" value="Sensor_HK_TwoCompSys"/>
</dbReference>
<feature type="transmembrane region" description="Helical" evidence="9">
    <location>
        <begin position="61"/>
        <end position="77"/>
    </location>
</feature>
<keyword evidence="12" id="KW-1185">Reference proteome</keyword>
<keyword evidence="5" id="KW-0547">Nucleotide-binding</keyword>
<dbReference type="EC" id="2.7.13.3" evidence="2"/>
<dbReference type="GO" id="GO:0046983">
    <property type="term" value="F:protein dimerization activity"/>
    <property type="evidence" value="ECO:0007669"/>
    <property type="project" value="InterPro"/>
</dbReference>
<feature type="transmembrane region" description="Helical" evidence="9">
    <location>
        <begin position="28"/>
        <end position="49"/>
    </location>
</feature>
<keyword evidence="7" id="KW-0067">ATP-binding</keyword>
<organism evidence="11 12">
    <name type="scientific">Microlunatus antarcticus</name>
    <dbReference type="NCBI Taxonomy" id="53388"/>
    <lineage>
        <taxon>Bacteria</taxon>
        <taxon>Bacillati</taxon>
        <taxon>Actinomycetota</taxon>
        <taxon>Actinomycetes</taxon>
        <taxon>Propionibacteriales</taxon>
        <taxon>Propionibacteriaceae</taxon>
        <taxon>Microlunatus</taxon>
    </lineage>
</organism>
<sequence length="448" mass="45446">MTEVRTHGRLDARLDRAGLRTVLARDTALAVVVAALTVAGLAALTGPLASELDVRLTPVQHALLLVVAAAQSLALAVRRVRPAACLLLVAVLQVLLSATVADQATVRGVAGLVAFYTAGTCLPLARLVGWGALALVVEVVGTPLVDLALRAALPGRAAAGTVPGTGTWVVSAVAVVLLCVAAAAAGVAVATRRENVALLEARAAAVEAGREADTRRAVEAERLRMARELHDVAAHHLTGLLVQASAAERLVGADPEAARRAVLEVRAQGRQALDNLRAVVGVLRQHGGGTGAVGTAGALDLDPVPGLAVLPGLIDAARGLGDPVRLEVVGTPVPLAPVADVTAYRVAQEALSNARQHAPQQEVVVTLTYTDDAVRLCVVSGSPDPAATPVPDPGVRVGFGLAGMRERAALVGGVLEAGPVPGPAWRVALLLPRPGPGTALDDADAGLR</sequence>
<keyword evidence="8" id="KW-0902">Two-component regulatory system</keyword>
<keyword evidence="4" id="KW-0808">Transferase</keyword>
<feature type="transmembrane region" description="Helical" evidence="9">
    <location>
        <begin position="165"/>
        <end position="190"/>
    </location>
</feature>
<protein>
    <recommendedName>
        <fullName evidence="2">histidine kinase</fullName>
        <ecNumber evidence="2">2.7.13.3</ecNumber>
    </recommendedName>
</protein>
<gene>
    <name evidence="11" type="ORF">FHX39_002802</name>
</gene>
<evidence type="ECO:0000256" key="5">
    <source>
        <dbReference type="ARBA" id="ARBA00022741"/>
    </source>
</evidence>
<dbReference type="GO" id="GO:0000155">
    <property type="term" value="F:phosphorelay sensor kinase activity"/>
    <property type="evidence" value="ECO:0007669"/>
    <property type="project" value="InterPro"/>
</dbReference>
<comment type="caution">
    <text evidence="11">The sequence shown here is derived from an EMBL/GenBank/DDBJ whole genome shotgun (WGS) entry which is preliminary data.</text>
</comment>
<evidence type="ECO:0000256" key="7">
    <source>
        <dbReference type="ARBA" id="ARBA00022840"/>
    </source>
</evidence>
<dbReference type="EMBL" id="JACHZG010000001">
    <property type="protein sequence ID" value="MBB3327858.1"/>
    <property type="molecule type" value="Genomic_DNA"/>
</dbReference>
<evidence type="ECO:0000256" key="8">
    <source>
        <dbReference type="ARBA" id="ARBA00023012"/>
    </source>
</evidence>
<dbReference type="PANTHER" id="PTHR24421">
    <property type="entry name" value="NITRATE/NITRITE SENSOR PROTEIN NARX-RELATED"/>
    <property type="match status" value="1"/>
</dbReference>
<keyword evidence="9" id="KW-0812">Transmembrane</keyword>
<accession>A0A7W5JX37</accession>
<evidence type="ECO:0000256" key="2">
    <source>
        <dbReference type="ARBA" id="ARBA00012438"/>
    </source>
</evidence>
<feature type="transmembrane region" description="Helical" evidence="9">
    <location>
        <begin position="132"/>
        <end position="153"/>
    </location>
</feature>
<dbReference type="CDD" id="cd16917">
    <property type="entry name" value="HATPase_UhpB-NarQ-NarX-like"/>
    <property type="match status" value="1"/>
</dbReference>
<comment type="catalytic activity">
    <reaction evidence="1">
        <text>ATP + protein L-histidine = ADP + protein N-phospho-L-histidine.</text>
        <dbReference type="EC" id="2.7.13.3"/>
    </reaction>
</comment>
<keyword evidence="3" id="KW-0597">Phosphoprotein</keyword>
<evidence type="ECO:0000256" key="4">
    <source>
        <dbReference type="ARBA" id="ARBA00022679"/>
    </source>
</evidence>
<dbReference type="Pfam" id="PF07730">
    <property type="entry name" value="HisKA_3"/>
    <property type="match status" value="1"/>
</dbReference>
<keyword evidence="9" id="KW-1133">Transmembrane helix</keyword>
<evidence type="ECO:0000256" key="1">
    <source>
        <dbReference type="ARBA" id="ARBA00000085"/>
    </source>
</evidence>
<dbReference type="RefSeq" id="WP_183339354.1">
    <property type="nucleotide sequence ID" value="NZ_JACHZG010000001.1"/>
</dbReference>
<evidence type="ECO:0000256" key="6">
    <source>
        <dbReference type="ARBA" id="ARBA00022777"/>
    </source>
</evidence>
<dbReference type="AlphaFoldDB" id="A0A7W5JX37"/>
<dbReference type="InterPro" id="IPR036890">
    <property type="entry name" value="HATPase_C_sf"/>
</dbReference>
<dbReference type="GO" id="GO:0016020">
    <property type="term" value="C:membrane"/>
    <property type="evidence" value="ECO:0007669"/>
    <property type="project" value="InterPro"/>
</dbReference>
<dbReference type="SUPFAM" id="SSF55874">
    <property type="entry name" value="ATPase domain of HSP90 chaperone/DNA topoisomerase II/histidine kinase"/>
    <property type="match status" value="1"/>
</dbReference>
<evidence type="ECO:0000313" key="11">
    <source>
        <dbReference type="EMBL" id="MBB3327858.1"/>
    </source>
</evidence>
<evidence type="ECO:0000256" key="9">
    <source>
        <dbReference type="SAM" id="Phobius"/>
    </source>
</evidence>
<keyword evidence="9" id="KW-0472">Membrane</keyword>
<dbReference type="InterPro" id="IPR011712">
    <property type="entry name" value="Sig_transdc_His_kin_sub3_dim/P"/>
</dbReference>
<proteinExistence type="predicted"/>
<dbReference type="PANTHER" id="PTHR24421:SF10">
    <property type="entry name" value="NITRATE_NITRITE SENSOR PROTEIN NARQ"/>
    <property type="match status" value="1"/>
</dbReference>
<evidence type="ECO:0000313" key="12">
    <source>
        <dbReference type="Proteomes" id="UP000565572"/>
    </source>
</evidence>
<dbReference type="Gene3D" id="1.20.5.1930">
    <property type="match status" value="1"/>
</dbReference>
<reference evidence="11 12" key="1">
    <citation type="submission" date="2020-08" db="EMBL/GenBank/DDBJ databases">
        <title>Sequencing the genomes of 1000 actinobacteria strains.</title>
        <authorList>
            <person name="Klenk H.-P."/>
        </authorList>
    </citation>
    <scope>NUCLEOTIDE SEQUENCE [LARGE SCALE GENOMIC DNA]</scope>
    <source>
        <strain evidence="11 12">DSM 11053</strain>
    </source>
</reference>
<dbReference type="Proteomes" id="UP000565572">
    <property type="component" value="Unassembled WGS sequence"/>
</dbReference>
<name>A0A7W5JX37_9ACTN</name>
<evidence type="ECO:0000259" key="10">
    <source>
        <dbReference type="Pfam" id="PF07730"/>
    </source>
</evidence>
<dbReference type="GO" id="GO:0005524">
    <property type="term" value="F:ATP binding"/>
    <property type="evidence" value="ECO:0007669"/>
    <property type="project" value="UniProtKB-KW"/>
</dbReference>
<feature type="transmembrane region" description="Helical" evidence="9">
    <location>
        <begin position="84"/>
        <end position="101"/>
    </location>
</feature>
<keyword evidence="6 11" id="KW-0418">Kinase</keyword>
<evidence type="ECO:0000256" key="3">
    <source>
        <dbReference type="ARBA" id="ARBA00022553"/>
    </source>
</evidence>
<feature type="domain" description="Signal transduction histidine kinase subgroup 3 dimerisation and phosphoacceptor" evidence="10">
    <location>
        <begin position="221"/>
        <end position="286"/>
    </location>
</feature>
<dbReference type="Gene3D" id="3.30.565.10">
    <property type="entry name" value="Histidine kinase-like ATPase, C-terminal domain"/>
    <property type="match status" value="1"/>
</dbReference>